<proteinExistence type="predicted"/>
<accession>A0A5B9VV91</accession>
<feature type="chain" id="PRO_5022911914" description="DUF4097 domain-containing protein" evidence="2">
    <location>
        <begin position="27"/>
        <end position="314"/>
    </location>
</feature>
<feature type="signal peptide" evidence="2">
    <location>
        <begin position="1"/>
        <end position="26"/>
    </location>
</feature>
<evidence type="ECO:0000313" key="5">
    <source>
        <dbReference type="Proteomes" id="UP000324233"/>
    </source>
</evidence>
<evidence type="ECO:0000256" key="2">
    <source>
        <dbReference type="SAM" id="SignalP"/>
    </source>
</evidence>
<dbReference type="InterPro" id="IPR025164">
    <property type="entry name" value="Toastrack_DUF4097"/>
</dbReference>
<reference evidence="4 5" key="1">
    <citation type="submission" date="2019-08" db="EMBL/GenBank/DDBJ databases">
        <title>Deep-cultivation of Planctomycetes and their phenomic and genomic characterization uncovers novel biology.</title>
        <authorList>
            <person name="Wiegand S."/>
            <person name="Jogler M."/>
            <person name="Boedeker C."/>
            <person name="Pinto D."/>
            <person name="Vollmers J."/>
            <person name="Rivas-Marin E."/>
            <person name="Kohn T."/>
            <person name="Peeters S.H."/>
            <person name="Heuer A."/>
            <person name="Rast P."/>
            <person name="Oberbeckmann S."/>
            <person name="Bunk B."/>
            <person name="Jeske O."/>
            <person name="Meyerdierks A."/>
            <person name="Storesund J.E."/>
            <person name="Kallscheuer N."/>
            <person name="Luecker S."/>
            <person name="Lage O.M."/>
            <person name="Pohl T."/>
            <person name="Merkel B.J."/>
            <person name="Hornburger P."/>
            <person name="Mueller R.-W."/>
            <person name="Bruemmer F."/>
            <person name="Labrenz M."/>
            <person name="Spormann A.M."/>
            <person name="Op den Camp H."/>
            <person name="Overmann J."/>
            <person name="Amann R."/>
            <person name="Jetten M.S.M."/>
            <person name="Mascher T."/>
            <person name="Medema M.H."/>
            <person name="Devos D.P."/>
            <person name="Kaster A.-K."/>
            <person name="Ovreas L."/>
            <person name="Rohde M."/>
            <person name="Galperin M.Y."/>
            <person name="Jogler C."/>
        </authorList>
    </citation>
    <scope>NUCLEOTIDE SEQUENCE [LARGE SCALE GENOMIC DNA]</scope>
    <source>
        <strain evidence="4 5">OJF2</strain>
    </source>
</reference>
<protein>
    <recommendedName>
        <fullName evidence="3">DUF4097 domain-containing protein</fullName>
    </recommendedName>
</protein>
<dbReference type="Proteomes" id="UP000324233">
    <property type="component" value="Chromosome"/>
</dbReference>
<feature type="region of interest" description="Disordered" evidence="1">
    <location>
        <begin position="250"/>
        <end position="282"/>
    </location>
</feature>
<sequence precursor="true">MIASMNPRTILPLIPLALLASPGCSALLANLAQARRTEVTTFALGGQGRPSVVVETFNGAVKVAGTSGREVKATVTKIGSGRHQAAAEADLANVQVECKLEGDTVRVVATRIGPRSAGSSGADIEMQVPADASLTLTSRNGRIVADGVHAPVVAHTSNGEIDVRGGRGVLDLETSNGRIDAEAADAVVSARSSNGEVRFAGSLAAGEHSLTTSNGRVILAVPGSARFRVSARTSNGRVTSRLAGLAVEDGKPGSNHLVGRLNGTPGSSPSGAVTRASTAPAVNAEAEDAIDVKLETSNGEITLEPVPTAEAGRP</sequence>
<evidence type="ECO:0000256" key="1">
    <source>
        <dbReference type="SAM" id="MobiDB-lite"/>
    </source>
</evidence>
<keyword evidence="2" id="KW-0732">Signal</keyword>
<dbReference type="KEGG" id="agv:OJF2_04510"/>
<dbReference type="EMBL" id="CP042997">
    <property type="protein sequence ID" value="QEH31984.1"/>
    <property type="molecule type" value="Genomic_DNA"/>
</dbReference>
<feature type="compositionally biased region" description="Polar residues" evidence="1">
    <location>
        <begin position="264"/>
        <end position="277"/>
    </location>
</feature>
<dbReference type="AlphaFoldDB" id="A0A5B9VV91"/>
<name>A0A5B9VV91_9BACT</name>
<organism evidence="4 5">
    <name type="scientific">Aquisphaera giovannonii</name>
    <dbReference type="NCBI Taxonomy" id="406548"/>
    <lineage>
        <taxon>Bacteria</taxon>
        <taxon>Pseudomonadati</taxon>
        <taxon>Planctomycetota</taxon>
        <taxon>Planctomycetia</taxon>
        <taxon>Isosphaerales</taxon>
        <taxon>Isosphaeraceae</taxon>
        <taxon>Aquisphaera</taxon>
    </lineage>
</organism>
<evidence type="ECO:0000313" key="4">
    <source>
        <dbReference type="EMBL" id="QEH31984.1"/>
    </source>
</evidence>
<feature type="domain" description="DUF4097" evidence="3">
    <location>
        <begin position="119"/>
        <end position="242"/>
    </location>
</feature>
<dbReference type="RefSeq" id="WP_148590833.1">
    <property type="nucleotide sequence ID" value="NZ_CP042997.1"/>
</dbReference>
<keyword evidence="5" id="KW-1185">Reference proteome</keyword>
<gene>
    <name evidence="4" type="ORF">OJF2_04510</name>
</gene>
<dbReference type="Pfam" id="PF13349">
    <property type="entry name" value="DUF4097"/>
    <property type="match status" value="1"/>
</dbReference>
<evidence type="ECO:0000259" key="3">
    <source>
        <dbReference type="Pfam" id="PF13349"/>
    </source>
</evidence>
<dbReference type="OrthoDB" id="4331647at2"/>